<reference evidence="10 11" key="1">
    <citation type="submission" date="2022-11" db="EMBL/GenBank/DDBJ databases">
        <title>Spartinivicinus poritis sp. nov., isolated from scleractinian coral Porites lutea.</title>
        <authorList>
            <person name="Zhang G."/>
            <person name="Cai L."/>
            <person name="Wei Q."/>
        </authorList>
    </citation>
    <scope>NUCLEOTIDE SEQUENCE [LARGE SCALE GENOMIC DNA]</scope>
    <source>
        <strain evidence="10 11">A2-2</strain>
    </source>
</reference>
<dbReference type="InterPro" id="IPR011224">
    <property type="entry name" value="rRNA_MeTrfase_M"/>
</dbReference>
<keyword evidence="3 6" id="KW-0489">Methyltransferase</keyword>
<dbReference type="PANTHER" id="PTHR37524">
    <property type="entry name" value="RIBOSOMAL RNA LARGE SUBUNIT METHYLTRANSFERASE M"/>
    <property type="match status" value="1"/>
</dbReference>
<dbReference type="InterPro" id="IPR029063">
    <property type="entry name" value="SAM-dependent_MTases_sf"/>
</dbReference>
<proteinExistence type="inferred from homology"/>
<evidence type="ECO:0000256" key="5">
    <source>
        <dbReference type="ARBA" id="ARBA00022691"/>
    </source>
</evidence>
<dbReference type="GO" id="GO:0008168">
    <property type="term" value="F:methyltransferase activity"/>
    <property type="evidence" value="ECO:0007669"/>
    <property type="project" value="UniProtKB-KW"/>
</dbReference>
<evidence type="ECO:0000313" key="11">
    <source>
        <dbReference type="Proteomes" id="UP001528823"/>
    </source>
</evidence>
<evidence type="ECO:0000259" key="9">
    <source>
        <dbReference type="Pfam" id="PF21239"/>
    </source>
</evidence>
<feature type="domain" description="RlmM ferredoxin-like" evidence="8">
    <location>
        <begin position="8"/>
        <end position="76"/>
    </location>
</feature>
<comment type="similarity">
    <text evidence="6">Belongs to the class I-like SAM-binding methyltransferase superfamily. RNA methyltransferase RlmE family. RlmM subfamily.</text>
</comment>
<dbReference type="Gene3D" id="3.30.2300.20">
    <property type="match status" value="1"/>
</dbReference>
<evidence type="ECO:0000259" key="7">
    <source>
        <dbReference type="Pfam" id="PF01728"/>
    </source>
</evidence>
<evidence type="ECO:0000256" key="4">
    <source>
        <dbReference type="ARBA" id="ARBA00022679"/>
    </source>
</evidence>
<keyword evidence="11" id="KW-1185">Reference proteome</keyword>
<feature type="domain" description="Ribosomal RNA large subunit methyltransferase M THUMP-like" evidence="9">
    <location>
        <begin position="89"/>
        <end position="167"/>
    </location>
</feature>
<comment type="caution">
    <text evidence="6">Lacks conserved residue(s) required for the propagation of feature annotation.</text>
</comment>
<organism evidence="10 11">
    <name type="scientific">Spartinivicinus poritis</name>
    <dbReference type="NCBI Taxonomy" id="2994640"/>
    <lineage>
        <taxon>Bacteria</taxon>
        <taxon>Pseudomonadati</taxon>
        <taxon>Pseudomonadota</taxon>
        <taxon>Gammaproteobacteria</taxon>
        <taxon>Oceanospirillales</taxon>
        <taxon>Zooshikellaceae</taxon>
        <taxon>Spartinivicinus</taxon>
    </lineage>
</organism>
<dbReference type="EMBL" id="JAPMOU010000026">
    <property type="protein sequence ID" value="MDE1463929.1"/>
    <property type="molecule type" value="Genomic_DNA"/>
</dbReference>
<comment type="caution">
    <text evidence="10">The sequence shown here is derived from an EMBL/GenBank/DDBJ whole genome shotgun (WGS) entry which is preliminary data.</text>
</comment>
<keyword evidence="1 6" id="KW-0963">Cytoplasm</keyword>
<evidence type="ECO:0000256" key="1">
    <source>
        <dbReference type="ARBA" id="ARBA00022490"/>
    </source>
</evidence>
<protein>
    <recommendedName>
        <fullName evidence="6">Ribosomal RNA large subunit methyltransferase M</fullName>
        <ecNumber evidence="6">2.1.1.186</ecNumber>
    </recommendedName>
    <alternativeName>
        <fullName evidence="6">23S rRNA (cytidine2498-2'-O)-methyltransferase</fullName>
    </alternativeName>
    <alternativeName>
        <fullName evidence="6">23S rRNA 2'-O-ribose methyltransferase RlmM</fullName>
    </alternativeName>
</protein>
<sequence length="358" mass="40124">MNWSTMLNQLLLYCRSGFENECAAEAMAKAEAVGLAGYVKAKPRQGWVLLNLYQQDGALSLQQQPFKQWIFARQWVACLPLLNQLPVTDRVTPIVDAVKQLPLCGSIQIETPDTNEGKSVQSLTRKISAPLMKALKKTGCLTNKDNSQKPTLHVFFISGTSVLIGISPANNHSPWSMGIPRLKLPKQAPSRATLKLEEAWHTFIPKAKWDQQLAAEMTAVDLGAAPGGWTWQLVQRGMRVYAIDNGPMAEDIMATGLVEHVRADGFTYQPKQAVDWLVCDIVDKPARVTAMVAHWLVNGWCKATVFNLKLPMKQRWQAVVNAKTVLEEALHQSNLKRYQILIRQLYHDREEVTVYIGP</sequence>
<comment type="catalytic activity">
    <reaction evidence="6">
        <text>cytidine(2498) in 23S rRNA + S-adenosyl-L-methionine = 2'-O-methylcytidine(2498) in 23S rRNA + S-adenosyl-L-homocysteine + H(+)</text>
        <dbReference type="Rhea" id="RHEA:42788"/>
        <dbReference type="Rhea" id="RHEA-COMP:10244"/>
        <dbReference type="Rhea" id="RHEA-COMP:10245"/>
        <dbReference type="ChEBI" id="CHEBI:15378"/>
        <dbReference type="ChEBI" id="CHEBI:57856"/>
        <dbReference type="ChEBI" id="CHEBI:59789"/>
        <dbReference type="ChEBI" id="CHEBI:74495"/>
        <dbReference type="ChEBI" id="CHEBI:82748"/>
        <dbReference type="EC" id="2.1.1.186"/>
    </reaction>
</comment>
<dbReference type="SUPFAM" id="SSF53335">
    <property type="entry name" value="S-adenosyl-L-methionine-dependent methyltransferases"/>
    <property type="match status" value="1"/>
</dbReference>
<feature type="domain" description="Ribosomal RNA methyltransferase FtsJ" evidence="7">
    <location>
        <begin position="190"/>
        <end position="282"/>
    </location>
</feature>
<accession>A0ABT5UC21</accession>
<keyword evidence="2 6" id="KW-0698">rRNA processing</keyword>
<feature type="binding site" evidence="6">
    <location>
        <position position="244"/>
    </location>
    <ligand>
        <name>S-adenosyl-L-methionine</name>
        <dbReference type="ChEBI" id="CHEBI:59789"/>
    </ligand>
</feature>
<keyword evidence="4 6" id="KW-0808">Transferase</keyword>
<dbReference type="Pfam" id="PF21239">
    <property type="entry name" value="RLMM_N"/>
    <property type="match status" value="1"/>
</dbReference>
<dbReference type="Pfam" id="PF01728">
    <property type="entry name" value="FtsJ"/>
    <property type="match status" value="1"/>
</dbReference>
<dbReference type="Pfam" id="PF18125">
    <property type="entry name" value="RlmM_FDX"/>
    <property type="match status" value="1"/>
</dbReference>
<feature type="binding site" evidence="6">
    <location>
        <position position="264"/>
    </location>
    <ligand>
        <name>S-adenosyl-L-methionine</name>
        <dbReference type="ChEBI" id="CHEBI:59789"/>
    </ligand>
</feature>
<dbReference type="InterPro" id="IPR040739">
    <property type="entry name" value="RlmM_FDX"/>
</dbReference>
<evidence type="ECO:0000256" key="2">
    <source>
        <dbReference type="ARBA" id="ARBA00022552"/>
    </source>
</evidence>
<dbReference type="InterPro" id="IPR002877">
    <property type="entry name" value="RNA_MeTrfase_FtsJ_dom"/>
</dbReference>
<comment type="function">
    <text evidence="6">Catalyzes the 2'-O-methylation at nucleotide C2498 in 23S rRNA.</text>
</comment>
<dbReference type="PANTHER" id="PTHR37524:SF2">
    <property type="entry name" value="RIBOSOMAL RNA METHYLTRANSFERASE FTSJ DOMAIN-CONTAINING PROTEIN"/>
    <property type="match status" value="1"/>
</dbReference>
<comment type="subcellular location">
    <subcellularLocation>
        <location evidence="6">Cytoplasm</location>
    </subcellularLocation>
</comment>
<dbReference type="PIRSF" id="PIRSF028774">
    <property type="entry name" value="UCP028774"/>
    <property type="match status" value="1"/>
</dbReference>
<dbReference type="Gene3D" id="3.30.70.2810">
    <property type="match status" value="1"/>
</dbReference>
<dbReference type="Proteomes" id="UP001528823">
    <property type="component" value="Unassembled WGS sequence"/>
</dbReference>
<gene>
    <name evidence="6 10" type="primary">rlmM</name>
    <name evidence="10" type="ORF">ORQ98_18405</name>
</gene>
<evidence type="ECO:0000259" key="8">
    <source>
        <dbReference type="Pfam" id="PF18125"/>
    </source>
</evidence>
<feature type="active site" description="Proton acceptor" evidence="6">
    <location>
        <position position="309"/>
    </location>
</feature>
<feature type="binding site" evidence="6">
    <location>
        <begin position="225"/>
        <end position="228"/>
    </location>
    <ligand>
        <name>S-adenosyl-L-methionine</name>
        <dbReference type="ChEBI" id="CHEBI:59789"/>
    </ligand>
</feature>
<dbReference type="HAMAP" id="MF_01551">
    <property type="entry name" value="23SrRNA_methyltr_M"/>
    <property type="match status" value="1"/>
</dbReference>
<dbReference type="RefSeq" id="WP_274690261.1">
    <property type="nucleotide sequence ID" value="NZ_JAPMOU010000026.1"/>
</dbReference>
<evidence type="ECO:0000256" key="6">
    <source>
        <dbReference type="HAMAP-Rule" id="MF_01551"/>
    </source>
</evidence>
<evidence type="ECO:0000256" key="3">
    <source>
        <dbReference type="ARBA" id="ARBA00022603"/>
    </source>
</evidence>
<dbReference type="Gene3D" id="3.40.50.150">
    <property type="entry name" value="Vaccinia Virus protein VP39"/>
    <property type="match status" value="1"/>
</dbReference>
<comment type="subunit">
    <text evidence="6">Monomer.</text>
</comment>
<keyword evidence="5 6" id="KW-0949">S-adenosyl-L-methionine</keyword>
<evidence type="ECO:0000313" key="10">
    <source>
        <dbReference type="EMBL" id="MDE1463929.1"/>
    </source>
</evidence>
<dbReference type="GO" id="GO:0032259">
    <property type="term" value="P:methylation"/>
    <property type="evidence" value="ECO:0007669"/>
    <property type="project" value="UniProtKB-KW"/>
</dbReference>
<dbReference type="EC" id="2.1.1.186" evidence="6"/>
<dbReference type="NCBIfam" id="NF008734">
    <property type="entry name" value="PRK11760.1"/>
    <property type="match status" value="1"/>
</dbReference>
<feature type="binding site" evidence="6">
    <location>
        <position position="280"/>
    </location>
    <ligand>
        <name>S-adenosyl-L-methionine</name>
        <dbReference type="ChEBI" id="CHEBI:59789"/>
    </ligand>
</feature>
<name>A0ABT5UC21_9GAMM</name>
<dbReference type="InterPro" id="IPR048646">
    <property type="entry name" value="RlmM_THUMP-like"/>
</dbReference>